<dbReference type="OrthoDB" id="9779263at2"/>
<dbReference type="CDD" id="cd04182">
    <property type="entry name" value="GT_2_like_f"/>
    <property type="match status" value="1"/>
</dbReference>
<comment type="caution">
    <text evidence="3">The sequence shown here is derived from an EMBL/GenBank/DDBJ whole genome shotgun (WGS) entry which is preliminary data.</text>
</comment>
<dbReference type="PANTHER" id="PTHR43777:SF1">
    <property type="entry name" value="MOLYBDENUM COFACTOR CYTIDYLYLTRANSFERASE"/>
    <property type="match status" value="1"/>
</dbReference>
<evidence type="ECO:0000313" key="4">
    <source>
        <dbReference type="Proteomes" id="UP000249364"/>
    </source>
</evidence>
<name>A0A2W7Q773_9RHOB</name>
<feature type="domain" description="MobA-like NTP transferase" evidence="2">
    <location>
        <begin position="1"/>
        <end position="151"/>
    </location>
</feature>
<keyword evidence="3" id="KW-0808">Transferase</keyword>
<dbReference type="GO" id="GO:0016779">
    <property type="term" value="F:nucleotidyltransferase activity"/>
    <property type="evidence" value="ECO:0007669"/>
    <property type="project" value="UniProtKB-KW"/>
</dbReference>
<dbReference type="AlphaFoldDB" id="A0A2W7Q773"/>
<keyword evidence="3" id="KW-0548">Nucleotidyltransferase</keyword>
<reference evidence="3 4" key="1">
    <citation type="submission" date="2018-06" db="EMBL/GenBank/DDBJ databases">
        <title>Genomic Encyclopedia of Archaeal and Bacterial Type Strains, Phase II (KMG-II): from individual species to whole genera.</title>
        <authorList>
            <person name="Goeker M."/>
        </authorList>
    </citation>
    <scope>NUCLEOTIDE SEQUENCE [LARGE SCALE GENOMIC DNA]</scope>
    <source>
        <strain evidence="3 4">DSM 13087</strain>
    </source>
</reference>
<evidence type="ECO:0000259" key="2">
    <source>
        <dbReference type="Pfam" id="PF12804"/>
    </source>
</evidence>
<keyword evidence="4" id="KW-1185">Reference proteome</keyword>
<organism evidence="3 4">
    <name type="scientific">Roseinatronobacter thiooxidans</name>
    <dbReference type="NCBI Taxonomy" id="121821"/>
    <lineage>
        <taxon>Bacteria</taxon>
        <taxon>Pseudomonadati</taxon>
        <taxon>Pseudomonadota</taxon>
        <taxon>Alphaproteobacteria</taxon>
        <taxon>Rhodobacterales</taxon>
        <taxon>Paracoccaceae</taxon>
        <taxon>Roseinatronobacter</taxon>
    </lineage>
</organism>
<dbReference type="PANTHER" id="PTHR43777">
    <property type="entry name" value="MOLYBDENUM COFACTOR CYTIDYLYLTRANSFERASE"/>
    <property type="match status" value="1"/>
</dbReference>
<dbReference type="InterPro" id="IPR029044">
    <property type="entry name" value="Nucleotide-diphossugar_trans"/>
</dbReference>
<dbReference type="SUPFAM" id="SSF53448">
    <property type="entry name" value="Nucleotide-diphospho-sugar transferases"/>
    <property type="match status" value="1"/>
</dbReference>
<evidence type="ECO:0000313" key="3">
    <source>
        <dbReference type="EMBL" id="PZX44588.1"/>
    </source>
</evidence>
<keyword evidence="1" id="KW-0460">Magnesium</keyword>
<accession>A0A2W7Q773</accession>
<gene>
    <name evidence="3" type="ORF">LY56_01837</name>
</gene>
<dbReference type="EMBL" id="QKZQ01000007">
    <property type="protein sequence ID" value="PZX44588.1"/>
    <property type="molecule type" value="Genomic_DNA"/>
</dbReference>
<dbReference type="Gene3D" id="3.90.550.10">
    <property type="entry name" value="Spore Coat Polysaccharide Biosynthesis Protein SpsA, Chain A"/>
    <property type="match status" value="1"/>
</dbReference>
<dbReference type="STRING" id="121821.GCA_001870675_00864"/>
<dbReference type="Proteomes" id="UP000249364">
    <property type="component" value="Unassembled WGS sequence"/>
</dbReference>
<dbReference type="Pfam" id="PF12804">
    <property type="entry name" value="NTP_transf_3"/>
    <property type="match status" value="1"/>
</dbReference>
<protein>
    <submittedName>
        <fullName evidence="3">CTP:molybdopterin cytidylyltransferase MocA</fullName>
    </submittedName>
</protein>
<sequence length="183" mass="19625">MRGADKLLEAVGTRPILRCIAERAISVTPHVGVTLRPDDLPRQRALAGLGVTYLDVTDAAEGMAASLRAGARWAMTLECDALMVALPDMPEITAQDMRSLIAAQAQAPRQPLRASAPQGTPGHPVLFPRALFAAMLGLTGDEGAKTLLRAHPPRLHVLDGQRAVLDLDTPEDWQAWRKGHPPA</sequence>
<proteinExistence type="predicted"/>
<evidence type="ECO:0000256" key="1">
    <source>
        <dbReference type="ARBA" id="ARBA00022842"/>
    </source>
</evidence>
<dbReference type="InterPro" id="IPR025877">
    <property type="entry name" value="MobA-like_NTP_Trfase"/>
</dbReference>